<dbReference type="RefSeq" id="XP_021773009.1">
    <property type="nucleotide sequence ID" value="XM_021917317.1"/>
</dbReference>
<proteinExistence type="inferred from homology"/>
<dbReference type="Gramene" id="AUR62012967-RA">
    <property type="protein sequence ID" value="AUR62012967-RA:cds"/>
    <property type="gene ID" value="AUR62012967"/>
</dbReference>
<dbReference type="Pfam" id="PF02519">
    <property type="entry name" value="Auxin_inducible"/>
    <property type="match status" value="1"/>
</dbReference>
<dbReference type="EnsemblPlants" id="AUR62012967-RA">
    <property type="protein sequence ID" value="AUR62012967-RA:cds"/>
    <property type="gene ID" value="AUR62012967"/>
</dbReference>
<organism evidence="2 3">
    <name type="scientific">Chenopodium quinoa</name>
    <name type="common">Quinoa</name>
    <dbReference type="NCBI Taxonomy" id="63459"/>
    <lineage>
        <taxon>Eukaryota</taxon>
        <taxon>Viridiplantae</taxon>
        <taxon>Streptophyta</taxon>
        <taxon>Embryophyta</taxon>
        <taxon>Tracheophyta</taxon>
        <taxon>Spermatophyta</taxon>
        <taxon>Magnoliopsida</taxon>
        <taxon>eudicotyledons</taxon>
        <taxon>Gunneridae</taxon>
        <taxon>Pentapetalae</taxon>
        <taxon>Caryophyllales</taxon>
        <taxon>Chenopodiaceae</taxon>
        <taxon>Chenopodioideae</taxon>
        <taxon>Atripliceae</taxon>
        <taxon>Chenopodium</taxon>
    </lineage>
</organism>
<evidence type="ECO:0000313" key="3">
    <source>
        <dbReference type="Proteomes" id="UP000596660"/>
    </source>
</evidence>
<evidence type="ECO:0000256" key="1">
    <source>
        <dbReference type="ARBA" id="ARBA00006974"/>
    </source>
</evidence>
<dbReference type="Proteomes" id="UP000596660">
    <property type="component" value="Unplaced"/>
</dbReference>
<comment type="similarity">
    <text evidence="1">Belongs to the ARG7 family.</text>
</comment>
<gene>
    <name evidence="2" type="primary">LOC110736973</name>
</gene>
<dbReference type="AlphaFoldDB" id="A0A803LG70"/>
<dbReference type="GeneID" id="110736973"/>
<dbReference type="PANTHER" id="PTHR31175">
    <property type="entry name" value="AUXIN-RESPONSIVE FAMILY PROTEIN"/>
    <property type="match status" value="1"/>
</dbReference>
<sequence>MISTKKLITMARKWKKLAAASRRRISWPKPAVAKGHFVIYTTDGRRFMIPLVYLQSEIVRELLKMAEEEFGLISEGPLTLPCDSTFMEYAMSILQRHANEDLVRAVIMSLDSCRSSSSSSNMQQGYNNNQFLISSF</sequence>
<dbReference type="OMA" id="SCHYASF"/>
<dbReference type="GO" id="GO:0009733">
    <property type="term" value="P:response to auxin"/>
    <property type="evidence" value="ECO:0007669"/>
    <property type="project" value="InterPro"/>
</dbReference>
<evidence type="ECO:0000313" key="2">
    <source>
        <dbReference type="EnsemblPlants" id="AUR62012967-RA:cds"/>
    </source>
</evidence>
<dbReference type="PANTHER" id="PTHR31175:SF82">
    <property type="entry name" value="AUXIN-RESPONSIVE PROTEIN SAUR65"/>
    <property type="match status" value="1"/>
</dbReference>
<protein>
    <submittedName>
        <fullName evidence="2">Uncharacterized protein</fullName>
    </submittedName>
</protein>
<name>A0A803LG70_CHEQI</name>
<dbReference type="InterPro" id="IPR003676">
    <property type="entry name" value="SAUR_fam"/>
</dbReference>
<reference evidence="2" key="1">
    <citation type="journal article" date="2017" name="Nature">
        <title>The genome of Chenopodium quinoa.</title>
        <authorList>
            <person name="Jarvis D.E."/>
            <person name="Ho Y.S."/>
            <person name="Lightfoot D.J."/>
            <person name="Schmoeckel S.M."/>
            <person name="Li B."/>
            <person name="Borm T.J.A."/>
            <person name="Ohyanagi H."/>
            <person name="Mineta K."/>
            <person name="Michell C.T."/>
            <person name="Saber N."/>
            <person name="Kharbatia N.M."/>
            <person name="Rupper R.R."/>
            <person name="Sharp A.R."/>
            <person name="Dally N."/>
            <person name="Boughton B.A."/>
            <person name="Woo Y.H."/>
            <person name="Gao G."/>
            <person name="Schijlen E.G.W.M."/>
            <person name="Guo X."/>
            <person name="Momin A.A."/>
            <person name="Negrao S."/>
            <person name="Al-Babili S."/>
            <person name="Gehring C."/>
            <person name="Roessner U."/>
            <person name="Jung C."/>
            <person name="Murphy K."/>
            <person name="Arold S.T."/>
            <person name="Gojobori T."/>
            <person name="van der Linden C.G."/>
            <person name="van Loo E.N."/>
            <person name="Jellen E.N."/>
            <person name="Maughan P.J."/>
            <person name="Tester M."/>
        </authorList>
    </citation>
    <scope>NUCLEOTIDE SEQUENCE [LARGE SCALE GENOMIC DNA]</scope>
    <source>
        <strain evidence="2">cv. PI 614886</strain>
    </source>
</reference>
<reference evidence="2" key="2">
    <citation type="submission" date="2021-03" db="UniProtKB">
        <authorList>
            <consortium name="EnsemblPlants"/>
        </authorList>
    </citation>
    <scope>IDENTIFICATION</scope>
</reference>
<keyword evidence="3" id="KW-1185">Reference proteome</keyword>
<dbReference type="KEGG" id="cqi:110736973"/>
<dbReference type="OrthoDB" id="1936278at2759"/>
<accession>A0A803LG70</accession>